<evidence type="ECO:0000313" key="2">
    <source>
        <dbReference type="Proteomes" id="UP001227268"/>
    </source>
</evidence>
<accession>A0ACC2VEY2</accession>
<protein>
    <submittedName>
        <fullName evidence="1">Uncharacterized protein</fullName>
    </submittedName>
</protein>
<name>A0ACC2VEY2_9TREE</name>
<comment type="caution">
    <text evidence="1">The sequence shown here is derived from an EMBL/GenBank/DDBJ whole genome shotgun (WGS) entry which is preliminary data.</text>
</comment>
<sequence length="401" mass="44971">MPSLAHTTLVIANPAQKRTIWRNMYQQWEKPKGCTWEVSLERNFSLLKTEKADCAVMGKQECEEYFKMQDGMETLRRDAKVLQEGQVKDVTSYVLTAVVTPPHHRKKGYATHMLSLLHYALALPLPATPSFPEDDYGPPPAAEHSPRDATFSTLWSDVGRDFYRSIRIGRGERSREGWVVGADREVRYELPPSNGEENGSTALPQGWRSFPSVSDIPSELLDTLSLRTLITARGDTSAKTLAYDAPTSPGILDFTIARAVRFTPAKVLERNEGAIQHVYINETTVPPSLIVLAPTYTPNEPHTLKISYLSLTPPVAEEETAQQYADLFTILYSRARMYSCTQVEGWQLPQPLIDAWEEWTRDNGGKLVSHVRDEHLGALAWYGEGPGEEVAMVGGQFYAWA</sequence>
<gene>
    <name evidence="1" type="ORF">QFC21_004642</name>
</gene>
<reference evidence="1" key="1">
    <citation type="submission" date="2023-04" db="EMBL/GenBank/DDBJ databases">
        <title>Draft Genome sequencing of Naganishia species isolated from polar environments using Oxford Nanopore Technology.</title>
        <authorList>
            <person name="Leo P."/>
            <person name="Venkateswaran K."/>
        </authorList>
    </citation>
    <scope>NUCLEOTIDE SEQUENCE</scope>
    <source>
        <strain evidence="1">MNA-CCFEE 5423</strain>
    </source>
</reference>
<evidence type="ECO:0000313" key="1">
    <source>
        <dbReference type="EMBL" id="KAJ9097608.1"/>
    </source>
</evidence>
<proteinExistence type="predicted"/>
<organism evidence="1 2">
    <name type="scientific">Naganishia friedmannii</name>
    <dbReference type="NCBI Taxonomy" id="89922"/>
    <lineage>
        <taxon>Eukaryota</taxon>
        <taxon>Fungi</taxon>
        <taxon>Dikarya</taxon>
        <taxon>Basidiomycota</taxon>
        <taxon>Agaricomycotina</taxon>
        <taxon>Tremellomycetes</taxon>
        <taxon>Filobasidiales</taxon>
        <taxon>Filobasidiaceae</taxon>
        <taxon>Naganishia</taxon>
    </lineage>
</organism>
<dbReference type="Proteomes" id="UP001227268">
    <property type="component" value="Unassembled WGS sequence"/>
</dbReference>
<keyword evidence="2" id="KW-1185">Reference proteome</keyword>
<dbReference type="EMBL" id="JASBWT010000016">
    <property type="protein sequence ID" value="KAJ9097608.1"/>
    <property type="molecule type" value="Genomic_DNA"/>
</dbReference>